<gene>
    <name evidence="13" type="ORF">WJX72_008534</name>
</gene>
<comment type="subcellular location">
    <subcellularLocation>
        <location evidence="1">Cytoplasm</location>
        <location evidence="1">Cytoskeleton</location>
        <location evidence="1">Flagellum axoneme</location>
    </subcellularLocation>
</comment>
<dbReference type="Gene3D" id="3.80.10.10">
    <property type="entry name" value="Ribonuclease Inhibitor"/>
    <property type="match status" value="1"/>
</dbReference>
<dbReference type="InterPro" id="IPR001611">
    <property type="entry name" value="Leu-rich_rpt"/>
</dbReference>
<keyword evidence="8" id="KW-0206">Cytoskeleton</keyword>
<dbReference type="PANTHER" id="PTHR45973">
    <property type="entry name" value="PROTEIN PHOSPHATASE 1 REGULATORY SUBUNIT SDS22-RELATED"/>
    <property type="match status" value="1"/>
</dbReference>
<dbReference type="PANTHER" id="PTHR45973:SF12">
    <property type="entry name" value="DYNEIN REGULATORY COMPLEX SUBUNIT 3"/>
    <property type="match status" value="1"/>
</dbReference>
<dbReference type="SMART" id="SM00365">
    <property type="entry name" value="LRR_SD22"/>
    <property type="match status" value="4"/>
</dbReference>
<evidence type="ECO:0000256" key="10">
    <source>
        <dbReference type="ARBA" id="ARBA00038378"/>
    </source>
</evidence>
<organism evidence="13 14">
    <name type="scientific">[Myrmecia] bisecta</name>
    <dbReference type="NCBI Taxonomy" id="41462"/>
    <lineage>
        <taxon>Eukaryota</taxon>
        <taxon>Viridiplantae</taxon>
        <taxon>Chlorophyta</taxon>
        <taxon>core chlorophytes</taxon>
        <taxon>Trebouxiophyceae</taxon>
        <taxon>Trebouxiales</taxon>
        <taxon>Trebouxiaceae</taxon>
        <taxon>Myrmecia</taxon>
    </lineage>
</organism>
<evidence type="ECO:0000256" key="5">
    <source>
        <dbReference type="ARBA" id="ARBA00022846"/>
    </source>
</evidence>
<evidence type="ECO:0000256" key="7">
    <source>
        <dbReference type="ARBA" id="ARBA00023069"/>
    </source>
</evidence>
<comment type="caution">
    <text evidence="13">The sequence shown here is derived from an EMBL/GenBank/DDBJ whole genome shotgun (WGS) entry which is preliminary data.</text>
</comment>
<keyword evidence="14" id="KW-1185">Reference proteome</keyword>
<keyword evidence="9" id="KW-0966">Cell projection</keyword>
<keyword evidence="7" id="KW-0969">Cilium</keyword>
<evidence type="ECO:0000313" key="14">
    <source>
        <dbReference type="Proteomes" id="UP001489004"/>
    </source>
</evidence>
<dbReference type="GO" id="GO:0005929">
    <property type="term" value="C:cilium"/>
    <property type="evidence" value="ECO:0007669"/>
    <property type="project" value="TreeGrafter"/>
</dbReference>
<keyword evidence="4" id="KW-0677">Repeat</keyword>
<keyword evidence="3" id="KW-0433">Leucine-rich repeat</keyword>
<dbReference type="EMBL" id="JALJOR010000002">
    <property type="protein sequence ID" value="KAK9824206.1"/>
    <property type="molecule type" value="Genomic_DNA"/>
</dbReference>
<evidence type="ECO:0000256" key="11">
    <source>
        <dbReference type="ARBA" id="ARBA00040950"/>
    </source>
</evidence>
<evidence type="ECO:0000256" key="8">
    <source>
        <dbReference type="ARBA" id="ARBA00023212"/>
    </source>
</evidence>
<evidence type="ECO:0000256" key="2">
    <source>
        <dbReference type="ARBA" id="ARBA00022490"/>
    </source>
</evidence>
<evidence type="ECO:0000256" key="4">
    <source>
        <dbReference type="ARBA" id="ARBA00022737"/>
    </source>
</evidence>
<evidence type="ECO:0000256" key="12">
    <source>
        <dbReference type="SAM" id="Coils"/>
    </source>
</evidence>
<dbReference type="AlphaFoldDB" id="A0AAW1QRT9"/>
<protein>
    <recommendedName>
        <fullName evidence="11">Dynein regulatory complex subunit 3</fullName>
    </recommendedName>
</protein>
<keyword evidence="2" id="KW-0963">Cytoplasm</keyword>
<accession>A0AAW1QRT9</accession>
<dbReference type="PROSITE" id="PS51450">
    <property type="entry name" value="LRR"/>
    <property type="match status" value="3"/>
</dbReference>
<evidence type="ECO:0000313" key="13">
    <source>
        <dbReference type="EMBL" id="KAK9824206.1"/>
    </source>
</evidence>
<feature type="coiled-coil region" evidence="12">
    <location>
        <begin position="198"/>
        <end position="245"/>
    </location>
</feature>
<comment type="similarity">
    <text evidence="10">Belongs to the DRC3 family.</text>
</comment>
<evidence type="ECO:0000256" key="1">
    <source>
        <dbReference type="ARBA" id="ARBA00004611"/>
    </source>
</evidence>
<dbReference type="InterPro" id="IPR032675">
    <property type="entry name" value="LRR_dom_sf"/>
</dbReference>
<dbReference type="InterPro" id="IPR050576">
    <property type="entry name" value="Cilia_flagella_integrity"/>
</dbReference>
<reference evidence="13 14" key="1">
    <citation type="journal article" date="2024" name="Nat. Commun.">
        <title>Phylogenomics reveals the evolutionary origins of lichenization in chlorophyte algae.</title>
        <authorList>
            <person name="Puginier C."/>
            <person name="Libourel C."/>
            <person name="Otte J."/>
            <person name="Skaloud P."/>
            <person name="Haon M."/>
            <person name="Grisel S."/>
            <person name="Petersen M."/>
            <person name="Berrin J.G."/>
            <person name="Delaux P.M."/>
            <person name="Dal Grande F."/>
            <person name="Keller J."/>
        </authorList>
    </citation>
    <scope>NUCLEOTIDE SEQUENCE [LARGE SCALE GENOMIC DNA]</scope>
    <source>
        <strain evidence="13 14">SAG 2043</strain>
    </source>
</reference>
<dbReference type="Pfam" id="PF14580">
    <property type="entry name" value="LRR_9"/>
    <property type="match status" value="1"/>
</dbReference>
<evidence type="ECO:0000256" key="9">
    <source>
        <dbReference type="ARBA" id="ARBA00023273"/>
    </source>
</evidence>
<keyword evidence="6 12" id="KW-0175">Coiled coil</keyword>
<evidence type="ECO:0000256" key="6">
    <source>
        <dbReference type="ARBA" id="ARBA00023054"/>
    </source>
</evidence>
<name>A0AAW1QRT9_9CHLO</name>
<dbReference type="Proteomes" id="UP001489004">
    <property type="component" value="Unassembled WGS sequence"/>
</dbReference>
<proteinExistence type="inferred from homology"/>
<sequence>MPGILLDGPQGEAGPKVITDELTRLCIQVDGDPDNVESKRQKLPYREVEHLAFSFKGLVRVSNLQGLVNLRKLQLDNNALTKIENLDGLVNLRWLDLSFNRIAKIEGLDKLALLEDLSLFSNCIEQMENMEMLTNLMVLSMGRNNITSLHNVMYLRQFKRLRLINLSGNPISNDSDYKSYILSHIKDLTYLDNRRVLAADVQAAMEQHQDEVIELQEKEEQEAAAEKAAAEAAAHQELMQQANLQGVETMLEDMTKNDPEWAKLASIPNLLDSWNDVKDKFTTATDEFKVLMLEQHEKKQAEFAEWLAVATQATSERDQAGRDLVRSFEKVIKQALRSIQDDPGSGEAALKGPRERNEALHEALLALEMETVDILQDLLQQLDRNYSELADASRGFFTTYFATVRDLDNRFFENCATAALTALEKYASDAGDMEGLPDEARQLLADKDSLISTVQAAHDVHSQHLDTLEDRLTSQEVKRANDLVAEKTSWAENRDRARIAEIIAVVDRNRKVMEEALHDDEQYT</sequence>
<evidence type="ECO:0000256" key="3">
    <source>
        <dbReference type="ARBA" id="ARBA00022614"/>
    </source>
</evidence>
<dbReference type="InterPro" id="IPR003591">
    <property type="entry name" value="Leu-rich_rpt_typical-subtyp"/>
</dbReference>
<dbReference type="SUPFAM" id="SSF52075">
    <property type="entry name" value="Outer arm dynein light chain 1"/>
    <property type="match status" value="1"/>
</dbReference>
<dbReference type="SMART" id="SM00369">
    <property type="entry name" value="LRR_TYP"/>
    <property type="match status" value="3"/>
</dbReference>
<keyword evidence="5" id="KW-0282">Flagellum</keyword>